<protein>
    <recommendedName>
        <fullName evidence="3">F-box domain-containing protein</fullName>
    </recommendedName>
</protein>
<dbReference type="Gene3D" id="3.80.10.10">
    <property type="entry name" value="Ribonuclease Inhibitor"/>
    <property type="match status" value="1"/>
</dbReference>
<dbReference type="SUPFAM" id="SSF52047">
    <property type="entry name" value="RNI-like"/>
    <property type="match status" value="1"/>
</dbReference>
<comment type="caution">
    <text evidence="1">The sequence shown here is derived from an EMBL/GenBank/DDBJ whole genome shotgun (WGS) entry which is preliminary data.</text>
</comment>
<sequence>MNPGRDASNIKDAFRAGSSSMQRAATSPITTLPVEILQEVFELCAPSYSRHPELIYHSIYMYGSVSQVPPLLLCQVCSLWRCCALSLPRLWTSLDVYVSMGKARPPLSLAALWLVRSGALPLTLSLHQQNESNDNRIAAGEILDLYKLYIHRWQKVHFDLTGPRYCRLLSSQQRSAPLLTHFRMYEQEEKDIFGIFAHVPSLTHLHVSRIPDLNLQGHGSVAIPWMQLVSLSLEYIPSVGTALRILEKCVKLEECSIKVDVVSGPLPPHPVCHNLASLDLNIGNEQSATFFANAKFPRLTRFAIYVRGPLDQYGWPQRSFASFLERSACRLLHFEIHDTGMRFDEFVECLKIPYLQSLENIIVEDRRDWTWDPFVTDAALDLLTCPAFSRKSLEGAETDHGSADASGEQRSHTCHLPCLEAFTFRGSCLWAVDGAVADMVDSRWRFGCNGVRRLKRVKLDLLSSHVEDLRRLKEFSSEGLELDLLFR</sequence>
<evidence type="ECO:0000313" key="2">
    <source>
        <dbReference type="Proteomes" id="UP000521872"/>
    </source>
</evidence>
<proteinExistence type="predicted"/>
<dbReference type="InterPro" id="IPR032675">
    <property type="entry name" value="LRR_dom_sf"/>
</dbReference>
<gene>
    <name evidence="1" type="ORF">D9613_000428</name>
</gene>
<evidence type="ECO:0008006" key="3">
    <source>
        <dbReference type="Google" id="ProtNLM"/>
    </source>
</evidence>
<organism evidence="1 2">
    <name type="scientific">Agrocybe pediades</name>
    <dbReference type="NCBI Taxonomy" id="84607"/>
    <lineage>
        <taxon>Eukaryota</taxon>
        <taxon>Fungi</taxon>
        <taxon>Dikarya</taxon>
        <taxon>Basidiomycota</taxon>
        <taxon>Agaricomycotina</taxon>
        <taxon>Agaricomycetes</taxon>
        <taxon>Agaricomycetidae</taxon>
        <taxon>Agaricales</taxon>
        <taxon>Agaricineae</taxon>
        <taxon>Strophariaceae</taxon>
        <taxon>Agrocybe</taxon>
    </lineage>
</organism>
<name>A0A8H4VV26_9AGAR</name>
<dbReference type="Proteomes" id="UP000521872">
    <property type="component" value="Unassembled WGS sequence"/>
</dbReference>
<dbReference type="AlphaFoldDB" id="A0A8H4VV26"/>
<accession>A0A8H4VV26</accession>
<dbReference type="EMBL" id="JAACJL010000015">
    <property type="protein sequence ID" value="KAF4621044.1"/>
    <property type="molecule type" value="Genomic_DNA"/>
</dbReference>
<keyword evidence="2" id="KW-1185">Reference proteome</keyword>
<evidence type="ECO:0000313" key="1">
    <source>
        <dbReference type="EMBL" id="KAF4621044.1"/>
    </source>
</evidence>
<reference evidence="1 2" key="1">
    <citation type="submission" date="2019-12" db="EMBL/GenBank/DDBJ databases">
        <authorList>
            <person name="Floudas D."/>
            <person name="Bentzer J."/>
            <person name="Ahren D."/>
            <person name="Johansson T."/>
            <person name="Persson P."/>
            <person name="Tunlid A."/>
        </authorList>
    </citation>
    <scope>NUCLEOTIDE SEQUENCE [LARGE SCALE GENOMIC DNA]</scope>
    <source>
        <strain evidence="1 2">CBS 102.39</strain>
    </source>
</reference>